<name>A0A6G1FYR1_9PEZI</name>
<evidence type="ECO:0008006" key="10">
    <source>
        <dbReference type="Google" id="ProtNLM"/>
    </source>
</evidence>
<dbReference type="GO" id="GO:0046873">
    <property type="term" value="F:metal ion transmembrane transporter activity"/>
    <property type="evidence" value="ECO:0007669"/>
    <property type="project" value="InterPro"/>
</dbReference>
<dbReference type="Proteomes" id="UP000504638">
    <property type="component" value="Unplaced"/>
</dbReference>
<reference evidence="7 9" key="1">
    <citation type="submission" date="2020-01" db="EMBL/GenBank/DDBJ databases">
        <authorList>
            <consortium name="DOE Joint Genome Institute"/>
            <person name="Haridas S."/>
            <person name="Albert R."/>
            <person name="Binder M."/>
            <person name="Bloem J."/>
            <person name="Labutti K."/>
            <person name="Salamov A."/>
            <person name="Andreopoulos B."/>
            <person name="Baker S.E."/>
            <person name="Barry K."/>
            <person name="Bills G."/>
            <person name="Bluhm B.H."/>
            <person name="Cannon C."/>
            <person name="Castanera R."/>
            <person name="Culley D.E."/>
            <person name="Daum C."/>
            <person name="Ezra D."/>
            <person name="Gonzalez J.B."/>
            <person name="Henrissat B."/>
            <person name="Kuo A."/>
            <person name="Liang C."/>
            <person name="Lipzen A."/>
            <person name="Lutzoni F."/>
            <person name="Magnuson J."/>
            <person name="Mondo S."/>
            <person name="Nolan M."/>
            <person name="Ohm R."/>
            <person name="Pangilinan J."/>
            <person name="Park H.-J."/>
            <person name="Ramirez L."/>
            <person name="Alfaro M."/>
            <person name="Sun H."/>
            <person name="Tritt A."/>
            <person name="Yoshinaga Y."/>
            <person name="Zwiers L.-H."/>
            <person name="Turgeon B.G."/>
            <person name="Goodwin S.B."/>
            <person name="Spatafora J.W."/>
            <person name="Crous P.W."/>
            <person name="Grigoriev I.V."/>
        </authorList>
    </citation>
    <scope>NUCLEOTIDE SEQUENCE</scope>
    <source>
        <strain evidence="7 9">CBS 781.70</strain>
    </source>
</reference>
<feature type="region of interest" description="Disordered" evidence="5">
    <location>
        <begin position="1"/>
        <end position="50"/>
    </location>
</feature>
<gene>
    <name evidence="7 9" type="ORF">P152DRAFT_450828</name>
</gene>
<dbReference type="AlphaFoldDB" id="A0A6G1FYR1"/>
<feature type="compositionally biased region" description="Polar residues" evidence="5">
    <location>
        <begin position="10"/>
        <end position="44"/>
    </location>
</feature>
<protein>
    <recommendedName>
        <fullName evidence="10">Cora-domain-containing protein</fullName>
    </recommendedName>
</protein>
<keyword evidence="4 6" id="KW-0472">Membrane</keyword>
<evidence type="ECO:0000256" key="1">
    <source>
        <dbReference type="ARBA" id="ARBA00004141"/>
    </source>
</evidence>
<sequence length="599" mass="68831">MESPRRLEEANNSENRTLSAASRQSRAATEGAVSSLTATRSVASPNKKGPTVVEVGIHPHVGDPYFTGTIYHEEPWLAKDKAQWYTTSRPSAEPYFNHVKSVSDQFPRLRYLAEFMEASTVPKKSASLPPLEIMERQSRVKVAHIDFTAPNRMVQHALESREQLASLLQTSIQPTTSKRNCLFIVEDLSQAVIELFGTAFDIDPTFFRGHLEDHTWFNIKDDWVEMPELESQARQRSFVNLRYMQPRFFDNPDESQRAKEQAGEWNILRRIDLEAQVRSGAKAWWEPSPHQVGLLRRKISIWSREDKSGWTGIILVDPSLTEGYPLWKGYGRFDSPPRMNEKSNGIILPNNPLFDNLMSSVTSLTPEDATRLSSDPEYITSKIYPFIFAEILVTLQYTFTGLFQIEWVLDSERRHSPEDLDRALDNLHKWQRRLPFYSSWIKDSISNLRGRYAVQSDTSIETSVPQPSSAPPLNWQSDIIRDYHSLLDHLNTLQHRTEKIMSMATAIISVEESKKAMVESRNMSRITYLAFVFVPWSFVTGFLSMSDEINHRSAMVYGVFFVTAVPLSILAVVLAAYWEQIMRWWETRKLNQKGKKSKG</sequence>
<evidence type="ECO:0000313" key="7">
    <source>
        <dbReference type="EMBL" id="KAF1810841.1"/>
    </source>
</evidence>
<dbReference type="GeneID" id="54418760"/>
<dbReference type="InterPro" id="IPR045863">
    <property type="entry name" value="CorA_TM1_TM2"/>
</dbReference>
<dbReference type="SUPFAM" id="SSF144083">
    <property type="entry name" value="Magnesium transport protein CorA, transmembrane region"/>
    <property type="match status" value="1"/>
</dbReference>
<evidence type="ECO:0000256" key="3">
    <source>
        <dbReference type="ARBA" id="ARBA00022989"/>
    </source>
</evidence>
<reference evidence="9" key="2">
    <citation type="submission" date="2020-04" db="EMBL/GenBank/DDBJ databases">
        <authorList>
            <consortium name="NCBI Genome Project"/>
        </authorList>
    </citation>
    <scope>NUCLEOTIDE SEQUENCE</scope>
    <source>
        <strain evidence="9">CBS 781.70</strain>
    </source>
</reference>
<evidence type="ECO:0000313" key="9">
    <source>
        <dbReference type="RefSeq" id="XP_033532472.1"/>
    </source>
</evidence>
<organism evidence="7">
    <name type="scientific">Eremomyces bilateralis CBS 781.70</name>
    <dbReference type="NCBI Taxonomy" id="1392243"/>
    <lineage>
        <taxon>Eukaryota</taxon>
        <taxon>Fungi</taxon>
        <taxon>Dikarya</taxon>
        <taxon>Ascomycota</taxon>
        <taxon>Pezizomycotina</taxon>
        <taxon>Dothideomycetes</taxon>
        <taxon>Dothideomycetes incertae sedis</taxon>
        <taxon>Eremomycetales</taxon>
        <taxon>Eremomycetaceae</taxon>
        <taxon>Eremomyces</taxon>
    </lineage>
</organism>
<keyword evidence="8" id="KW-1185">Reference proteome</keyword>
<dbReference type="Pfam" id="PF01544">
    <property type="entry name" value="CorA"/>
    <property type="match status" value="1"/>
</dbReference>
<dbReference type="EMBL" id="ML975164">
    <property type="protein sequence ID" value="KAF1810841.1"/>
    <property type="molecule type" value="Genomic_DNA"/>
</dbReference>
<feature type="transmembrane region" description="Helical" evidence="6">
    <location>
        <begin position="526"/>
        <end position="545"/>
    </location>
</feature>
<dbReference type="RefSeq" id="XP_033532472.1">
    <property type="nucleotide sequence ID" value="XM_033678190.1"/>
</dbReference>
<keyword evidence="3 6" id="KW-1133">Transmembrane helix</keyword>
<evidence type="ECO:0000256" key="6">
    <source>
        <dbReference type="SAM" id="Phobius"/>
    </source>
</evidence>
<dbReference type="OrthoDB" id="3231000at2759"/>
<evidence type="ECO:0000256" key="5">
    <source>
        <dbReference type="SAM" id="MobiDB-lite"/>
    </source>
</evidence>
<dbReference type="GO" id="GO:0016020">
    <property type="term" value="C:membrane"/>
    <property type="evidence" value="ECO:0007669"/>
    <property type="project" value="UniProtKB-SubCell"/>
</dbReference>
<evidence type="ECO:0000256" key="2">
    <source>
        <dbReference type="ARBA" id="ARBA00022692"/>
    </source>
</evidence>
<reference evidence="9" key="3">
    <citation type="submission" date="2025-04" db="UniProtKB">
        <authorList>
            <consortium name="RefSeq"/>
        </authorList>
    </citation>
    <scope>IDENTIFICATION</scope>
    <source>
        <strain evidence="9">CBS 781.70</strain>
    </source>
</reference>
<dbReference type="InterPro" id="IPR002523">
    <property type="entry name" value="MgTranspt_CorA/ZnTranspt_ZntB"/>
</dbReference>
<evidence type="ECO:0000256" key="4">
    <source>
        <dbReference type="ARBA" id="ARBA00023136"/>
    </source>
</evidence>
<feature type="transmembrane region" description="Helical" evidence="6">
    <location>
        <begin position="557"/>
        <end position="578"/>
    </location>
</feature>
<evidence type="ECO:0000313" key="8">
    <source>
        <dbReference type="Proteomes" id="UP000504638"/>
    </source>
</evidence>
<proteinExistence type="predicted"/>
<dbReference type="Gene3D" id="1.20.58.340">
    <property type="entry name" value="Magnesium transport protein CorA, transmembrane region"/>
    <property type="match status" value="1"/>
</dbReference>
<accession>A0A6G1FYR1</accession>
<comment type="subcellular location">
    <subcellularLocation>
        <location evidence="1">Membrane</location>
        <topology evidence="1">Multi-pass membrane protein</topology>
    </subcellularLocation>
</comment>
<keyword evidence="2 6" id="KW-0812">Transmembrane</keyword>